<sequence length="153" mass="17314">MIRRGGNPKKDLRNSLTMTRDLTNLRGQDPIWQACSENADPTVVVATTHRAPPPLTRRLPSRVGHPTRPEPPASNTERRRFDLDSESESSPVAGSAVTWMRWRGEESPSCIEFSSWRREMRAGEGDGKWPLKFTDSPSVIRSSLERENMLRSS</sequence>
<evidence type="ECO:0000313" key="3">
    <source>
        <dbReference type="Proteomes" id="UP000266723"/>
    </source>
</evidence>
<evidence type="ECO:0000256" key="1">
    <source>
        <dbReference type="SAM" id="MobiDB-lite"/>
    </source>
</evidence>
<dbReference type="Proteomes" id="UP000266723">
    <property type="component" value="Unassembled WGS sequence"/>
</dbReference>
<evidence type="ECO:0000313" key="2">
    <source>
        <dbReference type="EMBL" id="KAF3493598.1"/>
    </source>
</evidence>
<gene>
    <name evidence="2" type="ORF">DY000_02055293</name>
</gene>
<accession>A0ABQ7A7E4</accession>
<name>A0ABQ7A7E4_BRACR</name>
<keyword evidence="3" id="KW-1185">Reference proteome</keyword>
<protein>
    <submittedName>
        <fullName evidence="2">Uncharacterized protein</fullName>
    </submittedName>
</protein>
<dbReference type="EMBL" id="QGKV02002055">
    <property type="protein sequence ID" value="KAF3493598.1"/>
    <property type="molecule type" value="Genomic_DNA"/>
</dbReference>
<reference evidence="2 3" key="1">
    <citation type="journal article" date="2020" name="BMC Genomics">
        <title>Intraspecific diversification of the crop wild relative Brassica cretica Lam. using demographic model selection.</title>
        <authorList>
            <person name="Kioukis A."/>
            <person name="Michalopoulou V.A."/>
            <person name="Briers L."/>
            <person name="Pirintsos S."/>
            <person name="Studholme D.J."/>
            <person name="Pavlidis P."/>
            <person name="Sarris P.F."/>
        </authorList>
    </citation>
    <scope>NUCLEOTIDE SEQUENCE [LARGE SCALE GENOMIC DNA]</scope>
    <source>
        <strain evidence="3">cv. PFS-1207/04</strain>
    </source>
</reference>
<proteinExistence type="predicted"/>
<feature type="region of interest" description="Disordered" evidence="1">
    <location>
        <begin position="47"/>
        <end position="99"/>
    </location>
</feature>
<comment type="caution">
    <text evidence="2">The sequence shown here is derived from an EMBL/GenBank/DDBJ whole genome shotgun (WGS) entry which is preliminary data.</text>
</comment>
<organism evidence="2 3">
    <name type="scientific">Brassica cretica</name>
    <name type="common">Mustard</name>
    <dbReference type="NCBI Taxonomy" id="69181"/>
    <lineage>
        <taxon>Eukaryota</taxon>
        <taxon>Viridiplantae</taxon>
        <taxon>Streptophyta</taxon>
        <taxon>Embryophyta</taxon>
        <taxon>Tracheophyta</taxon>
        <taxon>Spermatophyta</taxon>
        <taxon>Magnoliopsida</taxon>
        <taxon>eudicotyledons</taxon>
        <taxon>Gunneridae</taxon>
        <taxon>Pentapetalae</taxon>
        <taxon>rosids</taxon>
        <taxon>malvids</taxon>
        <taxon>Brassicales</taxon>
        <taxon>Brassicaceae</taxon>
        <taxon>Brassiceae</taxon>
        <taxon>Brassica</taxon>
    </lineage>
</organism>